<evidence type="ECO:0000256" key="6">
    <source>
        <dbReference type="ARBA" id="ARBA00032446"/>
    </source>
</evidence>
<evidence type="ECO:0000256" key="3">
    <source>
        <dbReference type="ARBA" id="ARBA00019012"/>
    </source>
</evidence>
<dbReference type="PATRIC" id="fig|291169.3.peg.706"/>
<feature type="domain" description="Gcp-like" evidence="7">
    <location>
        <begin position="29"/>
        <end position="222"/>
    </location>
</feature>
<dbReference type="InterPro" id="IPR022496">
    <property type="entry name" value="T6A_TsaB"/>
</dbReference>
<dbReference type="NCBIfam" id="TIGR03725">
    <property type="entry name" value="T6A_YeaZ"/>
    <property type="match status" value="1"/>
</dbReference>
<keyword evidence="4" id="KW-0963">Cytoplasm</keyword>
<evidence type="ECO:0000256" key="1">
    <source>
        <dbReference type="ARBA" id="ARBA00004496"/>
    </source>
</evidence>
<evidence type="ECO:0000313" key="8">
    <source>
        <dbReference type="EMBL" id="ODN67595.1"/>
    </source>
</evidence>
<organism evidence="8 9">
    <name type="scientific">Methylophaga muralis</name>
    <dbReference type="NCBI Taxonomy" id="291169"/>
    <lineage>
        <taxon>Bacteria</taxon>
        <taxon>Pseudomonadati</taxon>
        <taxon>Pseudomonadota</taxon>
        <taxon>Gammaproteobacteria</taxon>
        <taxon>Thiotrichales</taxon>
        <taxon>Piscirickettsiaceae</taxon>
        <taxon>Methylophaga</taxon>
    </lineage>
</organism>
<dbReference type="Pfam" id="PF00814">
    <property type="entry name" value="TsaD"/>
    <property type="match status" value="1"/>
</dbReference>
<protein>
    <recommendedName>
        <fullName evidence="3">tRNA threonylcarbamoyladenosine biosynthesis protein TsaB</fullName>
    </recommendedName>
    <alternativeName>
        <fullName evidence="6">t(6)A37 threonylcarbamoyladenosine biosynthesis protein TsaB</fullName>
    </alternativeName>
</protein>
<dbReference type="EMBL" id="MCRI01000004">
    <property type="protein sequence ID" value="ODN67595.1"/>
    <property type="molecule type" value="Genomic_DNA"/>
</dbReference>
<proteinExistence type="inferred from homology"/>
<dbReference type="Proteomes" id="UP000094379">
    <property type="component" value="Unassembled WGS sequence"/>
</dbReference>
<dbReference type="Gene3D" id="3.30.420.40">
    <property type="match status" value="2"/>
</dbReference>
<dbReference type="GO" id="GO:0005829">
    <property type="term" value="C:cytosol"/>
    <property type="evidence" value="ECO:0007669"/>
    <property type="project" value="TreeGrafter"/>
</dbReference>
<comment type="subcellular location">
    <subcellularLocation>
        <location evidence="1">Cytoplasm</location>
    </subcellularLocation>
</comment>
<evidence type="ECO:0000256" key="2">
    <source>
        <dbReference type="ARBA" id="ARBA00010493"/>
    </source>
</evidence>
<dbReference type="CDD" id="cd24032">
    <property type="entry name" value="ASKHA_NBD_TsaB"/>
    <property type="match status" value="1"/>
</dbReference>
<comment type="similarity">
    <text evidence="2">Belongs to the KAE1 / TsaD family. TsaB subfamily.</text>
</comment>
<name>A0A1E3GUI1_9GAMM</name>
<dbReference type="STRING" id="291169.A9E74_00703"/>
<dbReference type="GO" id="GO:0002949">
    <property type="term" value="P:tRNA threonylcarbamoyladenosine modification"/>
    <property type="evidence" value="ECO:0007669"/>
    <property type="project" value="InterPro"/>
</dbReference>
<dbReference type="SUPFAM" id="SSF53067">
    <property type="entry name" value="Actin-like ATPase domain"/>
    <property type="match status" value="2"/>
</dbReference>
<reference evidence="8 9" key="1">
    <citation type="submission" date="2016-07" db="EMBL/GenBank/DDBJ databases">
        <title>Draft Genome Sequence of Methylophaga muralis Bur 1.</title>
        <authorList>
            <person name="Vasilenko O.V."/>
            <person name="Doronina N.V."/>
            <person name="Shmareva M.N."/>
            <person name="Tarlachkov S.V."/>
            <person name="Mustakhimov I."/>
            <person name="Trotsenko Y.A."/>
        </authorList>
    </citation>
    <scope>NUCLEOTIDE SEQUENCE [LARGE SCALE GENOMIC DNA]</scope>
    <source>
        <strain evidence="8 9">Bur 1</strain>
    </source>
</reference>
<comment type="caution">
    <text evidence="8">The sequence shown here is derived from an EMBL/GenBank/DDBJ whole genome shotgun (WGS) entry which is preliminary data.</text>
</comment>
<keyword evidence="5" id="KW-0819">tRNA processing</keyword>
<dbReference type="FunFam" id="3.30.420.40:FF:000097">
    <property type="entry name" value="tRNA threonylcarbamoyladenosine biosynthesis protein TsaB"/>
    <property type="match status" value="1"/>
</dbReference>
<dbReference type="InterPro" id="IPR043129">
    <property type="entry name" value="ATPase_NBD"/>
</dbReference>
<sequence length="228" mass="24397">MNLLALDTSTESCSAAITINGVLYQQQQMTQRGHSTLILGMLDQLFKQAAASIADIDALAFGRGPGSFTGVRIGVGVAQGIAFARELPVIPVSTLAAVAQAAYEQTQQQNIAVAMDARMDEIYAASFQVQDASVVLIGEEKVCPAEQFLPANTEMWLGAGTGWQVYADPLQSNFSGQVIGQQPDIYPQAAIILKLAEQLYARGEYVSAEKALPVYLRNDVAKKKAQQG</sequence>
<evidence type="ECO:0000256" key="5">
    <source>
        <dbReference type="ARBA" id="ARBA00022694"/>
    </source>
</evidence>
<dbReference type="InterPro" id="IPR000905">
    <property type="entry name" value="Gcp-like_dom"/>
</dbReference>
<evidence type="ECO:0000256" key="4">
    <source>
        <dbReference type="ARBA" id="ARBA00022490"/>
    </source>
</evidence>
<accession>A0A1E3GUI1</accession>
<keyword evidence="9" id="KW-1185">Reference proteome</keyword>
<dbReference type="PANTHER" id="PTHR11735:SF11">
    <property type="entry name" value="TRNA THREONYLCARBAMOYLADENOSINE BIOSYNTHESIS PROTEIN TSAB"/>
    <property type="match status" value="1"/>
</dbReference>
<gene>
    <name evidence="8" type="primary">tsaB</name>
    <name evidence="8" type="ORF">A9E74_00703</name>
</gene>
<dbReference type="PANTHER" id="PTHR11735">
    <property type="entry name" value="TRNA N6-ADENOSINE THREONYLCARBAMOYLTRANSFERASE"/>
    <property type="match status" value="1"/>
</dbReference>
<dbReference type="AlphaFoldDB" id="A0A1E3GUI1"/>
<evidence type="ECO:0000313" key="9">
    <source>
        <dbReference type="Proteomes" id="UP000094379"/>
    </source>
</evidence>
<evidence type="ECO:0000259" key="7">
    <source>
        <dbReference type="Pfam" id="PF00814"/>
    </source>
</evidence>
<dbReference type="RefSeq" id="WP_069295244.1">
    <property type="nucleotide sequence ID" value="NZ_MCRI01000004.1"/>
</dbReference>